<sequence length="79" mass="8460">VLSASTPHGDVSQGTTFGPIPSAVLAKMAWLREVVVVVVAEFGVGGITTRALELFLFGKVGFDGLEQRWILHSPVPKRD</sequence>
<organism evidence="1 2">
    <name type="scientific">Cajanus cajan</name>
    <name type="common">Pigeon pea</name>
    <name type="synonym">Cajanus indicus</name>
    <dbReference type="NCBI Taxonomy" id="3821"/>
    <lineage>
        <taxon>Eukaryota</taxon>
        <taxon>Viridiplantae</taxon>
        <taxon>Streptophyta</taxon>
        <taxon>Embryophyta</taxon>
        <taxon>Tracheophyta</taxon>
        <taxon>Spermatophyta</taxon>
        <taxon>Magnoliopsida</taxon>
        <taxon>eudicotyledons</taxon>
        <taxon>Gunneridae</taxon>
        <taxon>Pentapetalae</taxon>
        <taxon>rosids</taxon>
        <taxon>fabids</taxon>
        <taxon>Fabales</taxon>
        <taxon>Fabaceae</taxon>
        <taxon>Papilionoideae</taxon>
        <taxon>50 kb inversion clade</taxon>
        <taxon>NPAAA clade</taxon>
        <taxon>indigoferoid/millettioid clade</taxon>
        <taxon>Phaseoleae</taxon>
        <taxon>Cajanus</taxon>
    </lineage>
</organism>
<dbReference type="Gramene" id="C.cajan_13355.t">
    <property type="protein sequence ID" value="C.cajan_13355.t.cds1"/>
    <property type="gene ID" value="C.cajan_13355"/>
</dbReference>
<dbReference type="AlphaFoldDB" id="A0A151SUA6"/>
<evidence type="ECO:0000313" key="1">
    <source>
        <dbReference type="EMBL" id="KYP58361.1"/>
    </source>
</evidence>
<accession>A0A151SUA6</accession>
<dbReference type="Proteomes" id="UP000075243">
    <property type="component" value="Chromosome 10"/>
</dbReference>
<reference evidence="1 2" key="1">
    <citation type="journal article" date="2012" name="Nat. Biotechnol.">
        <title>Draft genome sequence of pigeonpea (Cajanus cajan), an orphan legume crop of resource-poor farmers.</title>
        <authorList>
            <person name="Varshney R.K."/>
            <person name="Chen W."/>
            <person name="Li Y."/>
            <person name="Bharti A.K."/>
            <person name="Saxena R.K."/>
            <person name="Schlueter J.A."/>
            <person name="Donoghue M.T."/>
            <person name="Azam S."/>
            <person name="Fan G."/>
            <person name="Whaley A.M."/>
            <person name="Farmer A.D."/>
            <person name="Sheridan J."/>
            <person name="Iwata A."/>
            <person name="Tuteja R."/>
            <person name="Penmetsa R.V."/>
            <person name="Wu W."/>
            <person name="Upadhyaya H.D."/>
            <person name="Yang S.P."/>
            <person name="Shah T."/>
            <person name="Saxena K.B."/>
            <person name="Michael T."/>
            <person name="McCombie W.R."/>
            <person name="Yang B."/>
            <person name="Zhang G."/>
            <person name="Yang H."/>
            <person name="Wang J."/>
            <person name="Spillane C."/>
            <person name="Cook D.R."/>
            <person name="May G.D."/>
            <person name="Xu X."/>
            <person name="Jackson S.A."/>
        </authorList>
    </citation>
    <scope>NUCLEOTIDE SEQUENCE [LARGE SCALE GENOMIC DNA]</scope>
    <source>
        <strain evidence="2">cv. Asha</strain>
    </source>
</reference>
<protein>
    <submittedName>
        <fullName evidence="1">Uncharacterized protein</fullName>
    </submittedName>
</protein>
<dbReference type="EMBL" id="CM003612">
    <property type="protein sequence ID" value="KYP58361.1"/>
    <property type="molecule type" value="Genomic_DNA"/>
</dbReference>
<proteinExistence type="predicted"/>
<evidence type="ECO:0000313" key="2">
    <source>
        <dbReference type="Proteomes" id="UP000075243"/>
    </source>
</evidence>
<gene>
    <name evidence="1" type="ORF">KK1_013766</name>
</gene>
<name>A0A151SUA6_CAJCA</name>
<keyword evidence="2" id="KW-1185">Reference proteome</keyword>
<feature type="non-terminal residue" evidence="1">
    <location>
        <position position="1"/>
    </location>
</feature>